<dbReference type="Pfam" id="PF00355">
    <property type="entry name" value="Rieske"/>
    <property type="match status" value="1"/>
</dbReference>
<dbReference type="GO" id="GO:0051213">
    <property type="term" value="F:dioxygenase activity"/>
    <property type="evidence" value="ECO:0007669"/>
    <property type="project" value="UniProtKB-KW"/>
</dbReference>
<dbReference type="InterPro" id="IPR036922">
    <property type="entry name" value="Rieske_2Fe-2S_sf"/>
</dbReference>
<name>A0A654M5R7_9ARCH</name>
<dbReference type="PANTHER" id="PTHR21496">
    <property type="entry name" value="FERREDOXIN-RELATED"/>
    <property type="match status" value="1"/>
</dbReference>
<dbReference type="Gene3D" id="2.102.10.10">
    <property type="entry name" value="Rieske [2Fe-2S] iron-sulphur domain"/>
    <property type="match status" value="1"/>
</dbReference>
<keyword evidence="8" id="KW-1185">Reference proteome</keyword>
<dbReference type="Proteomes" id="UP000058925">
    <property type="component" value="Chromosome"/>
</dbReference>
<dbReference type="PANTHER" id="PTHR21496:SF0">
    <property type="entry name" value="RIESKE DOMAIN-CONTAINING PROTEIN"/>
    <property type="match status" value="1"/>
</dbReference>
<dbReference type="InterPro" id="IPR017941">
    <property type="entry name" value="Rieske_2Fe-2S"/>
</dbReference>
<evidence type="ECO:0000256" key="1">
    <source>
        <dbReference type="ARBA" id="ARBA00022714"/>
    </source>
</evidence>
<organism evidence="7 8">
    <name type="scientific">Candidatus Nitrosocosmicus oleophilus</name>
    <dbReference type="NCBI Taxonomy" id="1353260"/>
    <lineage>
        <taxon>Archaea</taxon>
        <taxon>Nitrososphaerota</taxon>
        <taxon>Nitrososphaeria</taxon>
        <taxon>Nitrososphaerales</taxon>
        <taxon>Nitrososphaeraceae</taxon>
        <taxon>Candidatus Nitrosocosmicus</taxon>
    </lineage>
</organism>
<sequence>MLSYLMNGESDYVKVALANEIPPRSMKHVDIGGKEIVVVNIDGQFYAIDERCGHMNAPLSMGQIRVNTEKKIISCPLHHATFDIITGQKLSEPIMSGMDMSSLPKNVQDYFKKAGEILSYVKTNNMQTYQVINDNNEIKVKIPA</sequence>
<keyword evidence="1" id="KW-0001">2Fe-2S</keyword>
<evidence type="ECO:0000256" key="3">
    <source>
        <dbReference type="ARBA" id="ARBA00023004"/>
    </source>
</evidence>
<comment type="cofactor">
    <cofactor evidence="5">
        <name>[2Fe-2S] cluster</name>
        <dbReference type="ChEBI" id="CHEBI:190135"/>
    </cofactor>
</comment>
<evidence type="ECO:0000256" key="2">
    <source>
        <dbReference type="ARBA" id="ARBA00022723"/>
    </source>
</evidence>
<keyword evidence="7" id="KW-0560">Oxidoreductase</keyword>
<keyword evidence="4" id="KW-0411">Iron-sulfur</keyword>
<dbReference type="PROSITE" id="PS51296">
    <property type="entry name" value="RIESKE"/>
    <property type="match status" value="1"/>
</dbReference>
<evidence type="ECO:0000256" key="5">
    <source>
        <dbReference type="ARBA" id="ARBA00034078"/>
    </source>
</evidence>
<keyword evidence="3" id="KW-0408">Iron</keyword>
<dbReference type="AlphaFoldDB" id="A0A654M5R7"/>
<keyword evidence="2" id="KW-0479">Metal-binding</keyword>
<dbReference type="GO" id="GO:0051537">
    <property type="term" value="F:2 iron, 2 sulfur cluster binding"/>
    <property type="evidence" value="ECO:0007669"/>
    <property type="project" value="UniProtKB-KW"/>
</dbReference>
<reference evidence="8" key="1">
    <citation type="submission" date="2015-10" db="EMBL/GenBank/DDBJ databases">
        <title>Niche specialization of a soil ammonia-oxidizing archaeon, Candidatus Nitrosocosmicus oleophilus.</title>
        <authorList>
            <person name="Jung M.-Y."/>
            <person name="Rhee S.-K."/>
        </authorList>
    </citation>
    <scope>NUCLEOTIDE SEQUENCE [LARGE SCALE GENOMIC DNA]</scope>
    <source>
        <strain evidence="8">MY3</strain>
    </source>
</reference>
<accession>A0A654M5R7</accession>
<evidence type="ECO:0000256" key="4">
    <source>
        <dbReference type="ARBA" id="ARBA00023014"/>
    </source>
</evidence>
<dbReference type="EMBL" id="CP012850">
    <property type="protein sequence ID" value="ALI34482.1"/>
    <property type="molecule type" value="Genomic_DNA"/>
</dbReference>
<feature type="domain" description="Rieske" evidence="6">
    <location>
        <begin position="13"/>
        <end position="93"/>
    </location>
</feature>
<evidence type="ECO:0000259" key="6">
    <source>
        <dbReference type="PROSITE" id="PS51296"/>
    </source>
</evidence>
<protein>
    <submittedName>
        <fullName evidence="7">Naphthalene 1,2-dioxygenase/salicylate 5-hydroxylase systems, ferredoxin component</fullName>
    </submittedName>
</protein>
<evidence type="ECO:0000313" key="8">
    <source>
        <dbReference type="Proteomes" id="UP000058925"/>
    </source>
</evidence>
<proteinExistence type="predicted"/>
<dbReference type="KEGG" id="taa:NMY3_00268"/>
<keyword evidence="7" id="KW-0223">Dioxygenase</keyword>
<evidence type="ECO:0000313" key="7">
    <source>
        <dbReference type="EMBL" id="ALI34482.1"/>
    </source>
</evidence>
<dbReference type="SUPFAM" id="SSF50022">
    <property type="entry name" value="ISP domain"/>
    <property type="match status" value="1"/>
</dbReference>
<dbReference type="GO" id="GO:0046872">
    <property type="term" value="F:metal ion binding"/>
    <property type="evidence" value="ECO:0007669"/>
    <property type="project" value="UniProtKB-KW"/>
</dbReference>
<gene>
    <name evidence="7" type="primary">nagAb_1</name>
    <name evidence="7" type="ORF">NMY3_00268</name>
</gene>